<gene>
    <name evidence="1" type="ORF">OIU84_025387</name>
</gene>
<comment type="caution">
    <text evidence="1">The sequence shown here is derived from an EMBL/GenBank/DDBJ whole genome shotgun (WGS) entry which is preliminary data.</text>
</comment>
<proteinExistence type="predicted"/>
<evidence type="ECO:0000313" key="1">
    <source>
        <dbReference type="EMBL" id="KAJ6424596.1"/>
    </source>
</evidence>
<dbReference type="AlphaFoldDB" id="A0AAD6KJH1"/>
<accession>A0AAD6KJH1</accession>
<sequence length="125" mass="13564">MGMLGLRDVFVVAPAASFNHHHHQHHEQINLSTADPINASNATALGVGVGVGVIPLLTSAPCLTPLNMDDQDLLNNGRNMEILEGIHHRPPQLRVRIVETRRRKIVAIEGVGRVVKAVVLIVLLT</sequence>
<keyword evidence="2" id="KW-1185">Reference proteome</keyword>
<evidence type="ECO:0000313" key="2">
    <source>
        <dbReference type="Proteomes" id="UP001162972"/>
    </source>
</evidence>
<dbReference type="Proteomes" id="UP001162972">
    <property type="component" value="Chromosome 16"/>
</dbReference>
<dbReference type="EMBL" id="JAPFFJ010000006">
    <property type="protein sequence ID" value="KAJ6424596.1"/>
    <property type="molecule type" value="Genomic_DNA"/>
</dbReference>
<protein>
    <submittedName>
        <fullName evidence="1">Uncharacterized protein</fullName>
    </submittedName>
</protein>
<name>A0AAD6KJH1_9ROSI</name>
<organism evidence="1 2">
    <name type="scientific">Salix udensis</name>
    <dbReference type="NCBI Taxonomy" id="889485"/>
    <lineage>
        <taxon>Eukaryota</taxon>
        <taxon>Viridiplantae</taxon>
        <taxon>Streptophyta</taxon>
        <taxon>Embryophyta</taxon>
        <taxon>Tracheophyta</taxon>
        <taxon>Spermatophyta</taxon>
        <taxon>Magnoliopsida</taxon>
        <taxon>eudicotyledons</taxon>
        <taxon>Gunneridae</taxon>
        <taxon>Pentapetalae</taxon>
        <taxon>rosids</taxon>
        <taxon>fabids</taxon>
        <taxon>Malpighiales</taxon>
        <taxon>Salicaceae</taxon>
        <taxon>Saliceae</taxon>
        <taxon>Salix</taxon>
    </lineage>
</organism>
<reference evidence="1 2" key="1">
    <citation type="journal article" date="2023" name="Int. J. Mol. Sci.">
        <title>De Novo Assembly and Annotation of 11 Diverse Shrub Willow (Salix) Genomes Reveals Novel Gene Organization in Sex-Linked Regions.</title>
        <authorList>
            <person name="Hyden B."/>
            <person name="Feng K."/>
            <person name="Yates T.B."/>
            <person name="Jawdy S."/>
            <person name="Cereghino C."/>
            <person name="Smart L.B."/>
            <person name="Muchero W."/>
        </authorList>
    </citation>
    <scope>NUCLEOTIDE SEQUENCE [LARGE SCALE GENOMIC DNA]</scope>
    <source>
        <tissue evidence="1">Shoot tip</tissue>
    </source>
</reference>